<dbReference type="AlphaFoldDB" id="A0AAV4P209"/>
<gene>
    <name evidence="1" type="primary">Tep1</name>
    <name evidence="1" type="ORF">CEXT_586851</name>
</gene>
<dbReference type="Proteomes" id="UP001054945">
    <property type="component" value="Unassembled WGS sequence"/>
</dbReference>
<comment type="caution">
    <text evidence="1">The sequence shown here is derived from an EMBL/GenBank/DDBJ whole genome shotgun (WGS) entry which is preliminary data.</text>
</comment>
<organism evidence="1 2">
    <name type="scientific">Caerostris extrusa</name>
    <name type="common">Bark spider</name>
    <name type="synonym">Caerostris bankana</name>
    <dbReference type="NCBI Taxonomy" id="172846"/>
    <lineage>
        <taxon>Eukaryota</taxon>
        <taxon>Metazoa</taxon>
        <taxon>Ecdysozoa</taxon>
        <taxon>Arthropoda</taxon>
        <taxon>Chelicerata</taxon>
        <taxon>Arachnida</taxon>
        <taxon>Araneae</taxon>
        <taxon>Araneomorphae</taxon>
        <taxon>Entelegynae</taxon>
        <taxon>Araneoidea</taxon>
        <taxon>Araneidae</taxon>
        <taxon>Caerostris</taxon>
    </lineage>
</organism>
<protein>
    <submittedName>
        <fullName evidence="1">Telomerase protein component 1</fullName>
    </submittedName>
</protein>
<sequence length="82" mass="9682">MMGLMCLKACEDCKMNLICGDFSETIFIKEDIPFFQSMKDICSEHERLHQNVTSFRSSRALKKIFEFYLKQHVVLREKVSDL</sequence>
<name>A0AAV4P209_CAEEX</name>
<proteinExistence type="predicted"/>
<accession>A0AAV4P209</accession>
<keyword evidence="2" id="KW-1185">Reference proteome</keyword>
<reference evidence="1 2" key="1">
    <citation type="submission" date="2021-06" db="EMBL/GenBank/DDBJ databases">
        <title>Caerostris extrusa draft genome.</title>
        <authorList>
            <person name="Kono N."/>
            <person name="Arakawa K."/>
        </authorList>
    </citation>
    <scope>NUCLEOTIDE SEQUENCE [LARGE SCALE GENOMIC DNA]</scope>
</reference>
<dbReference type="EMBL" id="BPLR01003961">
    <property type="protein sequence ID" value="GIX90679.1"/>
    <property type="molecule type" value="Genomic_DNA"/>
</dbReference>
<evidence type="ECO:0000313" key="2">
    <source>
        <dbReference type="Proteomes" id="UP001054945"/>
    </source>
</evidence>
<evidence type="ECO:0000313" key="1">
    <source>
        <dbReference type="EMBL" id="GIX90679.1"/>
    </source>
</evidence>